<dbReference type="Pfam" id="PF14361">
    <property type="entry name" value="RsbRD_N"/>
    <property type="match status" value="1"/>
</dbReference>
<evidence type="ECO:0000313" key="6">
    <source>
        <dbReference type="Proteomes" id="UP000198649"/>
    </source>
</evidence>
<organism evidence="5 6">
    <name type="scientific">Nocardioides psychrotolerans</name>
    <dbReference type="NCBI Taxonomy" id="1005945"/>
    <lineage>
        <taxon>Bacteria</taxon>
        <taxon>Bacillati</taxon>
        <taxon>Actinomycetota</taxon>
        <taxon>Actinomycetes</taxon>
        <taxon>Propionibacteriales</taxon>
        <taxon>Nocardioidaceae</taxon>
        <taxon>Nocardioides</taxon>
    </lineage>
</organism>
<evidence type="ECO:0000259" key="3">
    <source>
        <dbReference type="Pfam" id="PF14361"/>
    </source>
</evidence>
<evidence type="ECO:0000259" key="4">
    <source>
        <dbReference type="Pfam" id="PF17853"/>
    </source>
</evidence>
<protein>
    <submittedName>
        <fullName evidence="5">PucR C-terminal helix-turn-helix domain-containing protein</fullName>
    </submittedName>
</protein>
<dbReference type="InterPro" id="IPR051448">
    <property type="entry name" value="CdaR-like_regulators"/>
</dbReference>
<dbReference type="InterPro" id="IPR042070">
    <property type="entry name" value="PucR_C-HTH_sf"/>
</dbReference>
<dbReference type="OrthoDB" id="3190266at2"/>
<feature type="domain" description="RsbT co-antagonist protein RsbRD N-terminal" evidence="3">
    <location>
        <begin position="18"/>
        <end position="165"/>
    </location>
</feature>
<dbReference type="AlphaFoldDB" id="A0A1I3PXQ6"/>
<dbReference type="InterPro" id="IPR025751">
    <property type="entry name" value="RsbRD_N_dom"/>
</dbReference>
<dbReference type="STRING" id="1005945.SAMN05216561_12252"/>
<name>A0A1I3PXQ6_9ACTN</name>
<dbReference type="RefSeq" id="WP_091117018.1">
    <property type="nucleotide sequence ID" value="NZ_BKAF01000030.1"/>
</dbReference>
<feature type="domain" description="CdaR GGDEF-like" evidence="4">
    <location>
        <begin position="179"/>
        <end position="284"/>
    </location>
</feature>
<sequence length="396" mass="43363">MRADTLAFLTEHRRASLDTLTERLVVTIEEDNPGYRATGLVPRTDLWRSCHDNISRILELLAEALERDAPHGRADDNPAYDAARTTGRRRAEQGLPLDVVLRSFRIGGRLIWDDLVAAGETALDAVELREIGTLLWEVVDETSAQVATSYHLHERAAVRADEQLRAQLWEGLINGRAKEPGFAHEVSRLLDLPVSGDYLVLVTGTELDPTAADRHLAPHASAWVRRTGGLVGVVALRDDRPDEALAALEQLASSLRAPLGVSVVVHGLAGIDHGYRQASLALRVQDGQPGLAPFDRQLPEALLLSSPEVAARLVSIWLRPVLELPDAERRVLVDTLRAWVAAGGSSTRTAEAAHCHRNTVINRLRRAGDLTGMTFTDGCPPVELDLALRALRLEPR</sequence>
<reference evidence="5 6" key="1">
    <citation type="submission" date="2016-10" db="EMBL/GenBank/DDBJ databases">
        <authorList>
            <person name="de Groot N.N."/>
        </authorList>
    </citation>
    <scope>NUCLEOTIDE SEQUENCE [LARGE SCALE GENOMIC DNA]</scope>
    <source>
        <strain evidence="5 6">CGMCC 1.11156</strain>
    </source>
</reference>
<dbReference type="Pfam" id="PF17853">
    <property type="entry name" value="GGDEF_2"/>
    <property type="match status" value="1"/>
</dbReference>
<dbReference type="InterPro" id="IPR041522">
    <property type="entry name" value="CdaR_GGDEF"/>
</dbReference>
<proteinExistence type="inferred from homology"/>
<dbReference type="Gene3D" id="1.10.10.2840">
    <property type="entry name" value="PucR C-terminal helix-turn-helix domain"/>
    <property type="match status" value="1"/>
</dbReference>
<evidence type="ECO:0000256" key="1">
    <source>
        <dbReference type="ARBA" id="ARBA00006754"/>
    </source>
</evidence>
<feature type="domain" description="PucR C-terminal helix-turn-helix" evidence="2">
    <location>
        <begin position="332"/>
        <end position="390"/>
    </location>
</feature>
<dbReference type="PANTHER" id="PTHR33744:SF1">
    <property type="entry name" value="DNA-BINDING TRANSCRIPTIONAL ACTIVATOR ADER"/>
    <property type="match status" value="1"/>
</dbReference>
<dbReference type="Pfam" id="PF13556">
    <property type="entry name" value="HTH_30"/>
    <property type="match status" value="1"/>
</dbReference>
<evidence type="ECO:0000259" key="2">
    <source>
        <dbReference type="Pfam" id="PF13556"/>
    </source>
</evidence>
<evidence type="ECO:0000313" key="5">
    <source>
        <dbReference type="EMBL" id="SFJ26448.1"/>
    </source>
</evidence>
<dbReference type="EMBL" id="FOQG01000022">
    <property type="protein sequence ID" value="SFJ26448.1"/>
    <property type="molecule type" value="Genomic_DNA"/>
</dbReference>
<accession>A0A1I3PXQ6</accession>
<dbReference type="InterPro" id="IPR025736">
    <property type="entry name" value="PucR_C-HTH_dom"/>
</dbReference>
<dbReference type="PANTHER" id="PTHR33744">
    <property type="entry name" value="CARBOHYDRATE DIACID REGULATOR"/>
    <property type="match status" value="1"/>
</dbReference>
<dbReference type="Proteomes" id="UP000198649">
    <property type="component" value="Unassembled WGS sequence"/>
</dbReference>
<comment type="similarity">
    <text evidence="1">Belongs to the CdaR family.</text>
</comment>
<gene>
    <name evidence="5" type="ORF">SAMN05216561_12252</name>
</gene>
<keyword evidence="6" id="KW-1185">Reference proteome</keyword>